<dbReference type="AlphaFoldDB" id="X1JD88"/>
<protein>
    <submittedName>
        <fullName evidence="1">Uncharacterized protein</fullName>
    </submittedName>
</protein>
<reference evidence="1" key="1">
    <citation type="journal article" date="2014" name="Front. Microbiol.">
        <title>High frequency of phylogenetically diverse reductive dehalogenase-homologous genes in deep subseafloor sedimentary metagenomes.</title>
        <authorList>
            <person name="Kawai M."/>
            <person name="Futagami T."/>
            <person name="Toyoda A."/>
            <person name="Takaki Y."/>
            <person name="Nishi S."/>
            <person name="Hori S."/>
            <person name="Arai W."/>
            <person name="Tsubouchi T."/>
            <person name="Morono Y."/>
            <person name="Uchiyama I."/>
            <person name="Ito T."/>
            <person name="Fujiyama A."/>
            <person name="Inagaki F."/>
            <person name="Takami H."/>
        </authorList>
    </citation>
    <scope>NUCLEOTIDE SEQUENCE</scope>
    <source>
        <strain evidence="1">Expedition CK06-06</strain>
    </source>
</reference>
<comment type="caution">
    <text evidence="1">The sequence shown here is derived from an EMBL/GenBank/DDBJ whole genome shotgun (WGS) entry which is preliminary data.</text>
</comment>
<feature type="non-terminal residue" evidence="1">
    <location>
        <position position="1"/>
    </location>
</feature>
<name>X1JD88_9ZZZZ</name>
<evidence type="ECO:0000313" key="1">
    <source>
        <dbReference type="EMBL" id="GAH67733.1"/>
    </source>
</evidence>
<dbReference type="EMBL" id="BARU01034796">
    <property type="protein sequence ID" value="GAH67733.1"/>
    <property type="molecule type" value="Genomic_DNA"/>
</dbReference>
<sequence length="69" mass="7569">RMNKKGSIGRDLIQFVRTPGYKDEYKDGARGYGVELGGGPKPLGCAWMRFYMSDSHTAEIGVELTADVA</sequence>
<gene>
    <name evidence="1" type="ORF">S03H2_54569</name>
</gene>
<accession>X1JD88</accession>
<proteinExistence type="predicted"/>
<organism evidence="1">
    <name type="scientific">marine sediment metagenome</name>
    <dbReference type="NCBI Taxonomy" id="412755"/>
    <lineage>
        <taxon>unclassified sequences</taxon>
        <taxon>metagenomes</taxon>
        <taxon>ecological metagenomes</taxon>
    </lineage>
</organism>